<keyword evidence="5" id="KW-1185">Reference proteome</keyword>
<dbReference type="InParanoid" id="A0A5J5F5Z2"/>
<dbReference type="InterPro" id="IPR007345">
    <property type="entry name" value="Polysacch_pyruvyl_Trfase"/>
</dbReference>
<feature type="signal peptide" evidence="2">
    <location>
        <begin position="1"/>
        <end position="30"/>
    </location>
</feature>
<evidence type="ECO:0000313" key="5">
    <source>
        <dbReference type="Proteomes" id="UP000326924"/>
    </source>
</evidence>
<dbReference type="EMBL" id="VXIS01000029">
    <property type="protein sequence ID" value="KAA8912014.1"/>
    <property type="molecule type" value="Genomic_DNA"/>
</dbReference>
<feature type="chain" id="PRO_5023813798" evidence="2">
    <location>
        <begin position="31"/>
        <end position="476"/>
    </location>
</feature>
<keyword evidence="4" id="KW-0808">Transferase</keyword>
<dbReference type="Proteomes" id="UP000326924">
    <property type="component" value="Unassembled WGS sequence"/>
</dbReference>
<comment type="caution">
    <text evidence="4">The sequence shown here is derived from an EMBL/GenBank/DDBJ whole genome shotgun (WGS) entry which is preliminary data.</text>
</comment>
<evidence type="ECO:0000259" key="3">
    <source>
        <dbReference type="Pfam" id="PF04230"/>
    </source>
</evidence>
<proteinExistence type="predicted"/>
<feature type="domain" description="Polysaccharide pyruvyl transferase" evidence="3">
    <location>
        <begin position="147"/>
        <end position="307"/>
    </location>
</feature>
<evidence type="ECO:0000256" key="1">
    <source>
        <dbReference type="SAM" id="MobiDB-lite"/>
    </source>
</evidence>
<organism evidence="4 5">
    <name type="scientific">Sphaerosporella brunnea</name>
    <dbReference type="NCBI Taxonomy" id="1250544"/>
    <lineage>
        <taxon>Eukaryota</taxon>
        <taxon>Fungi</taxon>
        <taxon>Dikarya</taxon>
        <taxon>Ascomycota</taxon>
        <taxon>Pezizomycotina</taxon>
        <taxon>Pezizomycetes</taxon>
        <taxon>Pezizales</taxon>
        <taxon>Pyronemataceae</taxon>
        <taxon>Sphaerosporella</taxon>
    </lineage>
</organism>
<dbReference type="GO" id="GO:0016740">
    <property type="term" value="F:transferase activity"/>
    <property type="evidence" value="ECO:0007669"/>
    <property type="project" value="UniProtKB-KW"/>
</dbReference>
<feature type="region of interest" description="Disordered" evidence="1">
    <location>
        <begin position="35"/>
        <end position="103"/>
    </location>
</feature>
<reference evidence="4 5" key="1">
    <citation type="submission" date="2019-09" db="EMBL/GenBank/DDBJ databases">
        <title>Draft genome of the ectomycorrhizal ascomycete Sphaerosporella brunnea.</title>
        <authorList>
            <consortium name="DOE Joint Genome Institute"/>
            <person name="Benucci G.M."/>
            <person name="Marozzi G."/>
            <person name="Antonielli L."/>
            <person name="Sanchez S."/>
            <person name="Marco P."/>
            <person name="Wang X."/>
            <person name="Falini L.B."/>
            <person name="Barry K."/>
            <person name="Haridas S."/>
            <person name="Lipzen A."/>
            <person name="Labutti K."/>
            <person name="Grigoriev I.V."/>
            <person name="Murat C."/>
            <person name="Martin F."/>
            <person name="Albertini E."/>
            <person name="Donnini D."/>
            <person name="Bonito G."/>
        </authorList>
    </citation>
    <scope>NUCLEOTIDE SEQUENCE [LARGE SCALE GENOMIC DNA]</scope>
    <source>
        <strain evidence="4 5">Sb_GMNB300</strain>
    </source>
</reference>
<dbReference type="OrthoDB" id="414175at2759"/>
<dbReference type="Pfam" id="PF04230">
    <property type="entry name" value="PS_pyruv_trans"/>
    <property type="match status" value="2"/>
</dbReference>
<gene>
    <name evidence="4" type="ORF">FN846DRAFT_773532</name>
</gene>
<name>A0A5J5F5Z2_9PEZI</name>
<evidence type="ECO:0000256" key="2">
    <source>
        <dbReference type="SAM" id="SignalP"/>
    </source>
</evidence>
<evidence type="ECO:0000313" key="4">
    <source>
        <dbReference type="EMBL" id="KAA8912014.1"/>
    </source>
</evidence>
<sequence>MLSTKRLTPILLAVFLLLATIFFLNTPSHPSIPLGSKDAAVEAPHNGNGQKPGNVPATVEVKPALGVAPPSGDSKSEAAGTKPSAPAVKDKKPAVSKGPVTYDKTTPPTVGCEDIVHDLQRRIIEAYQTQLKGIRYANIFGYLETENKGDAAIWSAQQILLSMMGINFMEACRFTDKECDLAKYRGALEAHKGHSAILIAGGGNFNDFYWEDQPSRMKMVETFPDFPIRSFPQSVYMTHEDRIEATKKAFGSHSDLQLAARDQPSFDWLENTFGPNAQGVQPNKVRRILTPDIAFMWGSRPDFRINTNKTHNILILARDDWEVSSGDSSAIPMGPGEFDLGGLVGKVTYNKVDWKFTNTPDINPTVITNADGTTTTVGEKEEGKNQRAWAKAIAGFEMLGSADFIITDRLHGHIMSTLIGTPHVLMDSKLKKNLNFHDTWTKDCGCTRVADNIEEAKNFARMFFENKKKEAAKGHA</sequence>
<accession>A0A5J5F5Z2</accession>
<feature type="domain" description="Polysaccharide pyruvyl transferase" evidence="3">
    <location>
        <begin position="390"/>
        <end position="427"/>
    </location>
</feature>
<protein>
    <submittedName>
        <fullName evidence="4">Polysaccharide pyruvyl transferase-domain-containing protein</fullName>
    </submittedName>
</protein>
<dbReference type="AlphaFoldDB" id="A0A5J5F5Z2"/>
<keyword evidence="2" id="KW-0732">Signal</keyword>